<dbReference type="InterPro" id="IPR032466">
    <property type="entry name" value="Metal_Hydrolase"/>
</dbReference>
<dbReference type="KEGG" id="clup:CLUP02_17679"/>
<evidence type="ECO:0000256" key="2">
    <source>
        <dbReference type="ARBA" id="ARBA00004984"/>
    </source>
</evidence>
<comment type="cofactor">
    <cofactor evidence="1">
        <name>Zn(2+)</name>
        <dbReference type="ChEBI" id="CHEBI:29105"/>
    </cofactor>
</comment>
<evidence type="ECO:0000256" key="11">
    <source>
        <dbReference type="ARBA" id="ARBA00083147"/>
    </source>
</evidence>
<comment type="similarity">
    <text evidence="3">Belongs to the metallo-dependent hydrolases superfamily. ATZ/TRZ family.</text>
</comment>
<dbReference type="InterPro" id="IPR014311">
    <property type="entry name" value="Guanine_deaminase"/>
</dbReference>
<feature type="compositionally biased region" description="Polar residues" evidence="12">
    <location>
        <begin position="363"/>
        <end position="377"/>
    </location>
</feature>
<gene>
    <name evidence="14" type="ORF">CLUP02_17679</name>
</gene>
<dbReference type="EMBL" id="CP019472">
    <property type="protein sequence ID" value="UQC76168.1"/>
    <property type="molecule type" value="Genomic_DNA"/>
</dbReference>
<evidence type="ECO:0000256" key="1">
    <source>
        <dbReference type="ARBA" id="ARBA00001947"/>
    </source>
</evidence>
<feature type="compositionally biased region" description="Basic and acidic residues" evidence="12">
    <location>
        <begin position="93"/>
        <end position="108"/>
    </location>
</feature>
<dbReference type="Gene3D" id="3.20.20.140">
    <property type="entry name" value="Metal-dependent hydrolases"/>
    <property type="match status" value="1"/>
</dbReference>
<accession>A0A9Q8SFK4</accession>
<dbReference type="GO" id="GO:0008892">
    <property type="term" value="F:guanine deaminase activity"/>
    <property type="evidence" value="ECO:0007669"/>
    <property type="project" value="UniProtKB-EC"/>
</dbReference>
<evidence type="ECO:0000256" key="7">
    <source>
        <dbReference type="ARBA" id="ARBA00022833"/>
    </source>
</evidence>
<evidence type="ECO:0000256" key="8">
    <source>
        <dbReference type="ARBA" id="ARBA00051148"/>
    </source>
</evidence>
<evidence type="ECO:0000256" key="4">
    <source>
        <dbReference type="ARBA" id="ARBA00012781"/>
    </source>
</evidence>
<evidence type="ECO:0000313" key="15">
    <source>
        <dbReference type="Proteomes" id="UP000830671"/>
    </source>
</evidence>
<evidence type="ECO:0000256" key="6">
    <source>
        <dbReference type="ARBA" id="ARBA00022801"/>
    </source>
</evidence>
<feature type="region of interest" description="Disordered" evidence="12">
    <location>
        <begin position="89"/>
        <end position="110"/>
    </location>
</feature>
<keyword evidence="15" id="KW-1185">Reference proteome</keyword>
<dbReference type="GO" id="GO:0005829">
    <property type="term" value="C:cytosol"/>
    <property type="evidence" value="ECO:0007669"/>
    <property type="project" value="TreeGrafter"/>
</dbReference>
<evidence type="ECO:0000256" key="3">
    <source>
        <dbReference type="ARBA" id="ARBA00006745"/>
    </source>
</evidence>
<keyword evidence="5" id="KW-0479">Metal-binding</keyword>
<dbReference type="Gene3D" id="2.30.40.10">
    <property type="entry name" value="Urease, subunit C, domain 1"/>
    <property type="match status" value="1"/>
</dbReference>
<comment type="catalytic activity">
    <reaction evidence="8">
        <text>guanine + H2O + H(+) = xanthine + NH4(+)</text>
        <dbReference type="Rhea" id="RHEA:14665"/>
        <dbReference type="ChEBI" id="CHEBI:15377"/>
        <dbReference type="ChEBI" id="CHEBI:15378"/>
        <dbReference type="ChEBI" id="CHEBI:16235"/>
        <dbReference type="ChEBI" id="CHEBI:17712"/>
        <dbReference type="ChEBI" id="CHEBI:28938"/>
        <dbReference type="EC" id="3.5.4.3"/>
    </reaction>
</comment>
<dbReference type="GeneID" id="73351597"/>
<keyword evidence="6" id="KW-0378">Hydrolase</keyword>
<feature type="domain" description="Amidohydrolase-related" evidence="13">
    <location>
        <begin position="451"/>
        <end position="835"/>
    </location>
</feature>
<keyword evidence="7" id="KW-0862">Zinc</keyword>
<dbReference type="NCBIfam" id="TIGR02967">
    <property type="entry name" value="guan_deamin"/>
    <property type="match status" value="1"/>
</dbReference>
<dbReference type="AlphaFoldDB" id="A0A9Q8SFK4"/>
<dbReference type="InterPro" id="IPR006680">
    <property type="entry name" value="Amidohydro-rel"/>
</dbReference>
<evidence type="ECO:0000259" key="13">
    <source>
        <dbReference type="Pfam" id="PF01979"/>
    </source>
</evidence>
<proteinExistence type="inferred from homology"/>
<dbReference type="EC" id="3.5.4.3" evidence="4"/>
<comment type="pathway">
    <text evidence="2">Purine metabolism; guanine degradation; xanthine from guanine: step 1/1.</text>
</comment>
<feature type="region of interest" description="Disordered" evidence="12">
    <location>
        <begin position="358"/>
        <end position="377"/>
    </location>
</feature>
<name>A0A9Q8SFK4_9PEZI</name>
<dbReference type="PANTHER" id="PTHR11271:SF6">
    <property type="entry name" value="GUANINE DEAMINASE"/>
    <property type="match status" value="1"/>
</dbReference>
<dbReference type="RefSeq" id="XP_049137811.1">
    <property type="nucleotide sequence ID" value="XM_049296587.1"/>
</dbReference>
<dbReference type="PANTHER" id="PTHR11271">
    <property type="entry name" value="GUANINE DEAMINASE"/>
    <property type="match status" value="1"/>
</dbReference>
<dbReference type="GO" id="GO:0006147">
    <property type="term" value="P:guanine catabolic process"/>
    <property type="evidence" value="ECO:0007669"/>
    <property type="project" value="InterPro"/>
</dbReference>
<sequence length="839" mass="91808">MALLLAAGKHSSYFDSGDLRRVTAGTRNTDASPDWRSMRTEGRDGFDYPSRGEDENIMTLGRVGMASKTWPCRAALTNKGCLSNLSGGGLNRSRRDLEGPRNGGDVDWKSYGGNAGELSGWSQAEGDESCGRPAASAQFGVAVPHLEKTGMQLEESFFALTLSPVESGPSPVNQSVSVFRVLSLGGVNWGVASWGDPNVEGDGRRANYVYLDLDKKDEAHAFFGFASSVAPHISTVSPFFSFSFPFALLLRLKRGVLGNLNRRDDTHLSPFLPYLTYLILSVPPFATFIPISDHLRLLKHTGNWKQRRRREQRGGDFRFNRRRLCRRQPKTEYPDVTATCDITNSNSIMGDMIRDLPPAAAGATSTETHTPTQAQPQPRNKLFLGSFIHSKTKEQLEYLHGAAVCVDAAGTIVAVEAECGLKKAEAEVLPRLGWAAGDVEVCVGKEGQFFFPGFIDTHVHASQYPNVGIFGKSTLLDWLNTYTFPLESSLADQKKAKRVYTACVKRTLAHGTTTSAYYATIDVAATNLLADICLALGQRAFVGRVCMDREGLCPDYYKDESAADSLRKTRESVEHIRRIDPGFELVAPVLTPRFAPACSGEAMRGLAGLQRELDVLAQTHISENEGEIELVKELFPEAESYTDVYDSHGLLGERMVLAHAIHLSEKEADTIAERGAKVSHCPCSNSSITSGAARVRWLWDKGIDVGLGTDMSGGYSPSILEAARQAALVSRHVAMGLKGEEKERAKLTVEEVLYLGTKGGAKVVGLGGKVGGFEVGLQWDAQLIGLPVVDEDGEQEEDGNVDVFGWESWENRVAKWVFNGDDRNTKMVWVKGRMVHSRK</sequence>
<evidence type="ECO:0000256" key="10">
    <source>
        <dbReference type="ARBA" id="ARBA00069860"/>
    </source>
</evidence>
<evidence type="ECO:0000256" key="12">
    <source>
        <dbReference type="SAM" id="MobiDB-lite"/>
    </source>
</evidence>
<feature type="region of interest" description="Disordered" evidence="12">
    <location>
        <begin position="25"/>
        <end position="51"/>
    </location>
</feature>
<dbReference type="FunFam" id="3.20.20.140:FF:000022">
    <property type="entry name" value="Guanine deaminase"/>
    <property type="match status" value="1"/>
</dbReference>
<protein>
    <recommendedName>
        <fullName evidence="10">Probable guanine deaminase</fullName>
        <ecNumber evidence="4">3.5.4.3</ecNumber>
    </recommendedName>
    <alternativeName>
        <fullName evidence="11">Guanine aminohydrolase</fullName>
    </alternativeName>
</protein>
<dbReference type="InterPro" id="IPR011059">
    <property type="entry name" value="Metal-dep_hydrolase_composite"/>
</dbReference>
<dbReference type="Proteomes" id="UP000830671">
    <property type="component" value="Chromosome 10"/>
</dbReference>
<dbReference type="InterPro" id="IPR051607">
    <property type="entry name" value="Metallo-dep_hydrolases"/>
</dbReference>
<evidence type="ECO:0000313" key="14">
    <source>
        <dbReference type="EMBL" id="UQC76168.1"/>
    </source>
</evidence>
<dbReference type="Pfam" id="PF01979">
    <property type="entry name" value="Amidohydro_1"/>
    <property type="match status" value="1"/>
</dbReference>
<evidence type="ECO:0000256" key="5">
    <source>
        <dbReference type="ARBA" id="ARBA00022723"/>
    </source>
</evidence>
<feature type="compositionally biased region" description="Basic and acidic residues" evidence="12">
    <location>
        <begin position="36"/>
        <end position="51"/>
    </location>
</feature>
<dbReference type="GO" id="GO:0008270">
    <property type="term" value="F:zinc ion binding"/>
    <property type="evidence" value="ECO:0007669"/>
    <property type="project" value="InterPro"/>
</dbReference>
<evidence type="ECO:0000256" key="9">
    <source>
        <dbReference type="ARBA" id="ARBA00056079"/>
    </source>
</evidence>
<reference evidence="14" key="1">
    <citation type="journal article" date="2021" name="Mol. Plant Microbe Interact.">
        <title>Complete Genome Sequence of the Plant-Pathogenic Fungus Colletotrichum lupini.</title>
        <authorList>
            <person name="Baroncelli R."/>
            <person name="Pensec F."/>
            <person name="Da Lio D."/>
            <person name="Boufleur T."/>
            <person name="Vicente I."/>
            <person name="Sarrocco S."/>
            <person name="Picot A."/>
            <person name="Baraldi E."/>
            <person name="Sukno S."/>
            <person name="Thon M."/>
            <person name="Le Floch G."/>
        </authorList>
    </citation>
    <scope>NUCLEOTIDE SEQUENCE</scope>
    <source>
        <strain evidence="14">IMI 504893</strain>
    </source>
</reference>
<comment type="function">
    <text evidence="9">Catalyzes the hydrolytic deamination of guanine, producing xanthine and ammonia.</text>
</comment>
<dbReference type="SUPFAM" id="SSF51556">
    <property type="entry name" value="Metallo-dependent hydrolases"/>
    <property type="match status" value="1"/>
</dbReference>
<organism evidence="14 15">
    <name type="scientific">Colletotrichum lupini</name>
    <dbReference type="NCBI Taxonomy" id="145971"/>
    <lineage>
        <taxon>Eukaryota</taxon>
        <taxon>Fungi</taxon>
        <taxon>Dikarya</taxon>
        <taxon>Ascomycota</taxon>
        <taxon>Pezizomycotina</taxon>
        <taxon>Sordariomycetes</taxon>
        <taxon>Hypocreomycetidae</taxon>
        <taxon>Glomerellales</taxon>
        <taxon>Glomerellaceae</taxon>
        <taxon>Colletotrichum</taxon>
        <taxon>Colletotrichum acutatum species complex</taxon>
    </lineage>
</organism>